<name>A0ABQ0JU08_9BACT</name>
<reference evidence="2" key="1">
    <citation type="journal article" date="2015" name="Genome Announc.">
        <title>Draft Genome Sequence of an Anaerobic Ammonium-Oxidizing Bacterium, "Candidatus Brocadia sinica".</title>
        <authorList>
            <person name="Oshiki M."/>
            <person name="Shinyako-Hata K."/>
            <person name="Satoh H."/>
            <person name="Okabe S."/>
        </authorList>
    </citation>
    <scope>NUCLEOTIDE SEQUENCE [LARGE SCALE GENOMIC DNA]</scope>
    <source>
        <strain evidence="2">JPN1</strain>
    </source>
</reference>
<dbReference type="Gene3D" id="1.10.10.1150">
    <property type="entry name" value="Coenzyme PQQ synthesis protein D (PqqD)"/>
    <property type="match status" value="1"/>
</dbReference>
<evidence type="ECO:0000313" key="1">
    <source>
        <dbReference type="EMBL" id="GAN32213.1"/>
    </source>
</evidence>
<organism evidence="1 2">
    <name type="scientific">Candidatus Brocadia sinica JPN1</name>
    <dbReference type="NCBI Taxonomy" id="1197129"/>
    <lineage>
        <taxon>Bacteria</taxon>
        <taxon>Pseudomonadati</taxon>
        <taxon>Planctomycetota</taxon>
        <taxon>Candidatus Brocadiia</taxon>
        <taxon>Candidatus Brocadiales</taxon>
        <taxon>Candidatus Brocadiaceae</taxon>
        <taxon>Candidatus Brocadia</taxon>
    </lineage>
</organism>
<dbReference type="InterPro" id="IPR041881">
    <property type="entry name" value="PqqD_sf"/>
</dbReference>
<protein>
    <recommendedName>
        <fullName evidence="3">Coenzyme PQQ synthesis protein D</fullName>
    </recommendedName>
</protein>
<comment type="caution">
    <text evidence="1">The sequence shown here is derived from an EMBL/GenBank/DDBJ whole genome shotgun (WGS) entry which is preliminary data.</text>
</comment>
<dbReference type="RefSeq" id="WP_052562363.1">
    <property type="nucleotide sequence ID" value="NZ_BAFN01000001.1"/>
</dbReference>
<dbReference type="Pfam" id="PF05402">
    <property type="entry name" value="PqqD"/>
    <property type="match status" value="1"/>
</dbReference>
<gene>
    <name evidence="1" type="ORF">BROSI_A0725</name>
</gene>
<dbReference type="Proteomes" id="UP000032309">
    <property type="component" value="Unassembled WGS sequence"/>
</dbReference>
<sequence>MNTTKPLRKPGIIVQDIGHETLLYNVRGKAVHILNPTARLIWELCDGVHTVAEIEQAIRSKFSMVSEHAVSGDIQRTLEVFASKGVLENKA</sequence>
<proteinExistence type="predicted"/>
<dbReference type="InterPro" id="IPR008792">
    <property type="entry name" value="PQQD"/>
</dbReference>
<evidence type="ECO:0008006" key="3">
    <source>
        <dbReference type="Google" id="ProtNLM"/>
    </source>
</evidence>
<evidence type="ECO:0000313" key="2">
    <source>
        <dbReference type="Proteomes" id="UP000032309"/>
    </source>
</evidence>
<dbReference type="EMBL" id="BAFN01000001">
    <property type="protein sequence ID" value="GAN32213.1"/>
    <property type="molecule type" value="Genomic_DNA"/>
</dbReference>
<keyword evidence="2" id="KW-1185">Reference proteome</keyword>
<accession>A0ABQ0JU08</accession>